<accession>I1X5G4</accession>
<reference evidence="1" key="1">
    <citation type="journal article" date="2012" name="ISME J.">
        <title>Roseobacter clade bacteria are abundant in coastal sediments and encode a novel combination of sulfur oxidation genes.</title>
        <authorList>
            <person name="Lenk S."/>
            <person name="Moraru C."/>
            <person name="Hahnke S."/>
            <person name="Arnds J."/>
            <person name="Richter M."/>
            <person name="Kube M."/>
            <person name="Reinhardt R."/>
            <person name="Brinkhoff T."/>
            <person name="Harder J."/>
            <person name="Amann R."/>
            <person name="Mussmann M."/>
        </authorList>
    </citation>
    <scope>NUCLEOTIDE SEQUENCE</scope>
</reference>
<gene>
    <name evidence="1" type="ORF">ws406H10_0027</name>
</gene>
<name>I1X5G4_9BACT</name>
<organism evidence="1">
    <name type="scientific">uncultured bacterium ws406H10</name>
    <dbReference type="NCBI Taxonomy" id="1131831"/>
    <lineage>
        <taxon>Bacteria</taxon>
        <taxon>environmental samples</taxon>
    </lineage>
</organism>
<evidence type="ECO:0000313" key="1">
    <source>
        <dbReference type="EMBL" id="AFI78739.1"/>
    </source>
</evidence>
<dbReference type="EMBL" id="JQ256789">
    <property type="protein sequence ID" value="AFI78739.1"/>
    <property type="molecule type" value="Genomic_DNA"/>
</dbReference>
<protein>
    <recommendedName>
        <fullName evidence="2">DUF3726 domain-containing protein</fullName>
    </recommendedName>
</protein>
<dbReference type="Pfam" id="PF12525">
    <property type="entry name" value="DUF3726"/>
    <property type="match status" value="1"/>
</dbReference>
<dbReference type="AlphaFoldDB" id="I1X5G4"/>
<evidence type="ECO:0008006" key="2">
    <source>
        <dbReference type="Google" id="ProtNLM"/>
    </source>
</evidence>
<dbReference type="InterPro" id="IPR022201">
    <property type="entry name" value="DUF3726"/>
</dbReference>
<proteinExistence type="predicted"/>
<sequence>MNWSLGETRALAVKAARGADMDWGLADDAGFAVQWLEKHGAPAVTALASLLDWYDRRNDGSAEIPDRRLCPVVVGTAMSDSKSVAAGPLGIVAQPLLLAPFVVMANPQRAWCLMWNDVEVKISQQGLQTSAQPNQLLSGGADCRLEPGSTFDAGNKRFRVPGSESSAMERLNIFAARTYAPATEQSRLAGAGAGLNDND</sequence>